<comment type="catalytic activity">
    <reaction evidence="8">
        <text>a cholesterol ester + H2O = cholesterol + a fatty acid + H(+)</text>
        <dbReference type="Rhea" id="RHEA:36403"/>
        <dbReference type="ChEBI" id="CHEBI:15377"/>
        <dbReference type="ChEBI" id="CHEBI:15378"/>
        <dbReference type="ChEBI" id="CHEBI:16113"/>
        <dbReference type="ChEBI" id="CHEBI:17002"/>
        <dbReference type="ChEBI" id="CHEBI:28868"/>
        <dbReference type="EC" id="3.1.1.13"/>
    </reaction>
    <physiologicalReaction direction="left-to-right" evidence="8">
        <dbReference type="Rhea" id="RHEA:36404"/>
    </physiologicalReaction>
</comment>
<dbReference type="PANTHER" id="PTHR13390">
    <property type="entry name" value="LIPASE"/>
    <property type="match status" value="1"/>
</dbReference>
<dbReference type="Proteomes" id="UP001258017">
    <property type="component" value="Unassembled WGS sequence"/>
</dbReference>
<keyword evidence="9" id="KW-0472">Membrane</keyword>
<evidence type="ECO:0000256" key="2">
    <source>
        <dbReference type="ARBA" id="ARBA00008300"/>
    </source>
</evidence>
<dbReference type="Pfam" id="PF10230">
    <property type="entry name" value="LIDHydrolase"/>
    <property type="match status" value="1"/>
</dbReference>
<gene>
    <name evidence="10" type="ORF">KPH14_006803</name>
</gene>
<evidence type="ECO:0000313" key="11">
    <source>
        <dbReference type="Proteomes" id="UP001258017"/>
    </source>
</evidence>
<feature type="transmembrane region" description="Helical" evidence="9">
    <location>
        <begin position="171"/>
        <end position="194"/>
    </location>
</feature>
<comment type="similarity">
    <text evidence="2">Belongs to the AB hydrolase superfamily. LDAH family.</text>
</comment>
<sequence length="319" mass="36686">MNSSIKETMHKAMICCNDVQTQVITEGRWIEESFPQSGNKNVVIVIPGNPGIPLFYKDFIKSLSSKLPPETPIWAVGHAGHVQPPKGLEIAMPSEREWNKYYGLNAQVEHKVQFIKKYVPDDARIYLIGHSIGSWVILNLLKNEDISKRVEKCYLLFPTIENIADTPNGRFLIGFVFYLTTILLYMSWIFTMFPYCLQAFLIRVFGIFYGIPAKSIDPIILLLQPLALGRVFKLAREEMIKVKELDDDVISQYGHKLWLYYGATDNWTPLSHYENMRSKHPNVEAQLCKRGFSHCFVWKDDKELGKIVGDMINESMSKT</sequence>
<dbReference type="EC" id="3.1.1.13" evidence="7"/>
<keyword evidence="4" id="KW-0551">Lipid droplet</keyword>
<dbReference type="EMBL" id="JAIFRP010000026">
    <property type="protein sequence ID" value="KAK2584422.1"/>
    <property type="molecule type" value="Genomic_DNA"/>
</dbReference>
<dbReference type="GO" id="GO:0004771">
    <property type="term" value="F:sterol ester esterase activity"/>
    <property type="evidence" value="ECO:0007669"/>
    <property type="project" value="UniProtKB-EC"/>
</dbReference>
<reference evidence="10" key="1">
    <citation type="submission" date="2021-08" db="EMBL/GenBank/DDBJ databases">
        <authorList>
            <person name="Misof B."/>
            <person name="Oliver O."/>
            <person name="Podsiadlowski L."/>
            <person name="Donath A."/>
            <person name="Peters R."/>
            <person name="Mayer C."/>
            <person name="Rust J."/>
            <person name="Gunkel S."/>
            <person name="Lesny P."/>
            <person name="Martin S."/>
            <person name="Oeyen J.P."/>
            <person name="Petersen M."/>
            <person name="Panagiotis P."/>
            <person name="Wilbrandt J."/>
            <person name="Tanja T."/>
        </authorList>
    </citation>
    <scope>NUCLEOTIDE SEQUENCE</scope>
    <source>
        <strain evidence="10">GBR_01_08_01A</strain>
        <tissue evidence="10">Thorax + abdomen</tissue>
    </source>
</reference>
<dbReference type="PANTHER" id="PTHR13390:SF0">
    <property type="entry name" value="LIPID DROPLET-ASSOCIATED HYDROLASE"/>
    <property type="match status" value="1"/>
</dbReference>
<protein>
    <recommendedName>
        <fullName evidence="3">Lipid droplet-associated hydrolase</fullName>
        <ecNumber evidence="7">3.1.1.13</ecNumber>
    </recommendedName>
    <alternativeName>
        <fullName evidence="6">Lipid droplet-associated serine hydrolase</fullName>
    </alternativeName>
</protein>
<comment type="subcellular location">
    <subcellularLocation>
        <location evidence="1">Lipid droplet</location>
    </subcellularLocation>
</comment>
<dbReference type="InterPro" id="IPR019363">
    <property type="entry name" value="LDAH"/>
</dbReference>
<evidence type="ECO:0000256" key="8">
    <source>
        <dbReference type="ARBA" id="ARBA00049527"/>
    </source>
</evidence>
<accession>A0AAD9RR61</accession>
<evidence type="ECO:0000313" key="10">
    <source>
        <dbReference type="EMBL" id="KAK2584422.1"/>
    </source>
</evidence>
<keyword evidence="9" id="KW-0812">Transmembrane</keyword>
<evidence type="ECO:0000256" key="3">
    <source>
        <dbReference type="ARBA" id="ARBA00019242"/>
    </source>
</evidence>
<evidence type="ECO:0000256" key="5">
    <source>
        <dbReference type="ARBA" id="ARBA00022801"/>
    </source>
</evidence>
<evidence type="ECO:0000256" key="1">
    <source>
        <dbReference type="ARBA" id="ARBA00004502"/>
    </source>
</evidence>
<dbReference type="SUPFAM" id="SSF53474">
    <property type="entry name" value="alpha/beta-Hydrolases"/>
    <property type="match status" value="1"/>
</dbReference>
<name>A0AAD9RR61_9HYME</name>
<keyword evidence="5" id="KW-0378">Hydrolase</keyword>
<organism evidence="10 11">
    <name type="scientific">Odynerus spinipes</name>
    <dbReference type="NCBI Taxonomy" id="1348599"/>
    <lineage>
        <taxon>Eukaryota</taxon>
        <taxon>Metazoa</taxon>
        <taxon>Ecdysozoa</taxon>
        <taxon>Arthropoda</taxon>
        <taxon>Hexapoda</taxon>
        <taxon>Insecta</taxon>
        <taxon>Pterygota</taxon>
        <taxon>Neoptera</taxon>
        <taxon>Endopterygota</taxon>
        <taxon>Hymenoptera</taxon>
        <taxon>Apocrita</taxon>
        <taxon>Aculeata</taxon>
        <taxon>Vespoidea</taxon>
        <taxon>Vespidae</taxon>
        <taxon>Eumeninae</taxon>
        <taxon>Odynerus</taxon>
    </lineage>
</organism>
<dbReference type="Gene3D" id="3.40.50.1820">
    <property type="entry name" value="alpha/beta hydrolase"/>
    <property type="match status" value="1"/>
</dbReference>
<evidence type="ECO:0000256" key="4">
    <source>
        <dbReference type="ARBA" id="ARBA00022677"/>
    </source>
</evidence>
<keyword evidence="11" id="KW-1185">Reference proteome</keyword>
<proteinExistence type="inferred from homology"/>
<reference evidence="10" key="2">
    <citation type="journal article" date="2023" name="Commun. Biol.">
        <title>Intrasexual cuticular hydrocarbon dimorphism in a wasp sheds light on hydrocarbon biosynthesis genes in Hymenoptera.</title>
        <authorList>
            <person name="Moris V.C."/>
            <person name="Podsiadlowski L."/>
            <person name="Martin S."/>
            <person name="Oeyen J.P."/>
            <person name="Donath A."/>
            <person name="Petersen M."/>
            <person name="Wilbrandt J."/>
            <person name="Misof B."/>
            <person name="Liedtke D."/>
            <person name="Thamm M."/>
            <person name="Scheiner R."/>
            <person name="Schmitt T."/>
            <person name="Niehuis O."/>
        </authorList>
    </citation>
    <scope>NUCLEOTIDE SEQUENCE</scope>
    <source>
        <strain evidence="10">GBR_01_08_01A</strain>
    </source>
</reference>
<evidence type="ECO:0000256" key="6">
    <source>
        <dbReference type="ARBA" id="ARBA00031924"/>
    </source>
</evidence>
<dbReference type="AlphaFoldDB" id="A0AAD9RR61"/>
<dbReference type="GO" id="GO:0005811">
    <property type="term" value="C:lipid droplet"/>
    <property type="evidence" value="ECO:0007669"/>
    <property type="project" value="UniProtKB-SubCell"/>
</dbReference>
<evidence type="ECO:0000256" key="7">
    <source>
        <dbReference type="ARBA" id="ARBA00039150"/>
    </source>
</evidence>
<keyword evidence="9" id="KW-1133">Transmembrane helix</keyword>
<evidence type="ECO:0000256" key="9">
    <source>
        <dbReference type="SAM" id="Phobius"/>
    </source>
</evidence>
<dbReference type="GO" id="GO:0019915">
    <property type="term" value="P:lipid storage"/>
    <property type="evidence" value="ECO:0007669"/>
    <property type="project" value="InterPro"/>
</dbReference>
<dbReference type="InterPro" id="IPR029058">
    <property type="entry name" value="AB_hydrolase_fold"/>
</dbReference>
<comment type="caution">
    <text evidence="10">The sequence shown here is derived from an EMBL/GenBank/DDBJ whole genome shotgun (WGS) entry which is preliminary data.</text>
</comment>